<accession>A0A3L8RXW1</accession>
<evidence type="ECO:0000256" key="1">
    <source>
        <dbReference type="SAM" id="MobiDB-lite"/>
    </source>
</evidence>
<evidence type="ECO:0000313" key="2">
    <source>
        <dbReference type="EMBL" id="RLV90258.1"/>
    </source>
</evidence>
<dbReference type="OrthoDB" id="10440649at2759"/>
<proteinExistence type="predicted"/>
<comment type="caution">
    <text evidence="2">The sequence shown here is derived from an EMBL/GenBank/DDBJ whole genome shotgun (WGS) entry which is preliminary data.</text>
</comment>
<reference evidence="2 3" key="1">
    <citation type="journal article" date="2018" name="Proc. R. Soc. B">
        <title>A non-coding region near Follistatin controls head colour polymorphism in the Gouldian finch.</title>
        <authorList>
            <person name="Toomey M.B."/>
            <person name="Marques C.I."/>
            <person name="Andrade P."/>
            <person name="Araujo P.M."/>
            <person name="Sabatino S."/>
            <person name="Gazda M.A."/>
            <person name="Afonso S."/>
            <person name="Lopes R.J."/>
            <person name="Corbo J.C."/>
            <person name="Carneiro M."/>
        </authorList>
    </citation>
    <scope>NUCLEOTIDE SEQUENCE [LARGE SCALE GENOMIC DNA]</scope>
    <source>
        <strain evidence="2">Red01</strain>
        <tissue evidence="2">Muscle</tissue>
    </source>
</reference>
<sequence>MWFHCPPLTQSVKETSPEHLPPGAWLSASLESGRHSRTEHCQLVPSHKHSPPSSMRRKREENLVHLAVDLLPQNFPILAALEELPAFTSLPRLQVAMGSPCGQVLFCIATSALAVLECLSLSRKKLQK</sequence>
<protein>
    <submittedName>
        <fullName evidence="2">Uncharacterized protein</fullName>
    </submittedName>
</protein>
<name>A0A3L8RXW1_CHLGU</name>
<evidence type="ECO:0000313" key="3">
    <source>
        <dbReference type="Proteomes" id="UP000276834"/>
    </source>
</evidence>
<keyword evidence="3" id="KW-1185">Reference proteome</keyword>
<organism evidence="2 3">
    <name type="scientific">Chloebia gouldiae</name>
    <name type="common">Gouldian finch</name>
    <name type="synonym">Erythrura gouldiae</name>
    <dbReference type="NCBI Taxonomy" id="44316"/>
    <lineage>
        <taxon>Eukaryota</taxon>
        <taxon>Metazoa</taxon>
        <taxon>Chordata</taxon>
        <taxon>Craniata</taxon>
        <taxon>Vertebrata</taxon>
        <taxon>Euteleostomi</taxon>
        <taxon>Archelosauria</taxon>
        <taxon>Archosauria</taxon>
        <taxon>Dinosauria</taxon>
        <taxon>Saurischia</taxon>
        <taxon>Theropoda</taxon>
        <taxon>Coelurosauria</taxon>
        <taxon>Aves</taxon>
        <taxon>Neognathae</taxon>
        <taxon>Neoaves</taxon>
        <taxon>Telluraves</taxon>
        <taxon>Australaves</taxon>
        <taxon>Passeriformes</taxon>
        <taxon>Passeroidea</taxon>
        <taxon>Passeridae</taxon>
        <taxon>Chloebia</taxon>
    </lineage>
</organism>
<gene>
    <name evidence="2" type="ORF">DV515_00014507</name>
</gene>
<feature type="region of interest" description="Disordered" evidence="1">
    <location>
        <begin position="1"/>
        <end position="57"/>
    </location>
</feature>
<dbReference type="EMBL" id="QUSF01000127">
    <property type="protein sequence ID" value="RLV90258.1"/>
    <property type="molecule type" value="Genomic_DNA"/>
</dbReference>
<dbReference type="AlphaFoldDB" id="A0A3L8RXW1"/>
<dbReference type="Proteomes" id="UP000276834">
    <property type="component" value="Unassembled WGS sequence"/>
</dbReference>